<dbReference type="KEGG" id="avu:BK816_04835"/>
<dbReference type="AlphaFoldDB" id="A0A1D9MKI5"/>
<accession>A0A1D9MKI5</accession>
<evidence type="ECO:0000313" key="2">
    <source>
        <dbReference type="Proteomes" id="UP000176288"/>
    </source>
</evidence>
<protein>
    <recommendedName>
        <fullName evidence="3">DUF4253 domain-containing protein</fullName>
    </recommendedName>
</protein>
<dbReference type="STRING" id="1912795.BK816_04835"/>
<gene>
    <name evidence="1" type="ORF">BK816_04835</name>
</gene>
<evidence type="ECO:0000313" key="1">
    <source>
        <dbReference type="EMBL" id="AOZ72699.1"/>
    </source>
</evidence>
<evidence type="ECO:0008006" key="3">
    <source>
        <dbReference type="Google" id="ProtNLM"/>
    </source>
</evidence>
<dbReference type="OrthoDB" id="4821324at2"/>
<proteinExistence type="predicted"/>
<reference evidence="1 2" key="1">
    <citation type="submission" date="2016-10" db="EMBL/GenBank/DDBJ databases">
        <title>Actinomyces aegypiusis sp. nov., isolated from the Aegypius monachus in Qinghai Tibet Plateau China.</title>
        <authorList>
            <person name="Wang Y."/>
        </authorList>
    </citation>
    <scope>NUCLEOTIDE SEQUENCE [LARGE SCALE GENOMIC DNA]</scope>
    <source>
        <strain evidence="1 2">VUL4_3</strain>
    </source>
</reference>
<organism evidence="1 2">
    <name type="scientific">Boudabousia tangfeifanii</name>
    <dbReference type="NCBI Taxonomy" id="1912795"/>
    <lineage>
        <taxon>Bacteria</taxon>
        <taxon>Bacillati</taxon>
        <taxon>Actinomycetota</taxon>
        <taxon>Actinomycetes</taxon>
        <taxon>Actinomycetales</taxon>
        <taxon>Actinomycetaceae</taxon>
        <taxon>Boudabousia</taxon>
    </lineage>
</organism>
<dbReference type="EMBL" id="CP017812">
    <property type="protein sequence ID" value="AOZ72699.1"/>
    <property type="molecule type" value="Genomic_DNA"/>
</dbReference>
<dbReference type="RefSeq" id="WP_071164165.1">
    <property type="nucleotide sequence ID" value="NZ_CP017812.1"/>
</dbReference>
<keyword evidence="2" id="KW-1185">Reference proteome</keyword>
<sequence>MKELPFNQSKPVEQISKPYQGWTVDTGVFELVRPFLALTQWEAKNLKLENGVPSQPPSFAHFDEIGITEVRKLQGILPQFARSEAQNYAPNTAELLKMVENHPEATLYGYYVGPQRGDERITFEGFTVYGFKNWKVPMEYSRSRYRELWQEVCETLELENSDYPPDEIRLSGRINHKGEPEWVFWWD</sequence>
<dbReference type="Proteomes" id="UP000176288">
    <property type="component" value="Chromosome"/>
</dbReference>
<name>A0A1D9MKI5_9ACTO</name>